<dbReference type="Pfam" id="PF06857">
    <property type="entry name" value="ACP"/>
    <property type="match status" value="1"/>
</dbReference>
<dbReference type="HAMAP" id="MF_00710">
    <property type="entry name" value="Malonate_deCO2ase_dsu"/>
    <property type="match status" value="1"/>
</dbReference>
<protein>
    <recommendedName>
        <fullName evidence="4">Malonate decarboxylase acyl carrier protein</fullName>
    </recommendedName>
</protein>
<evidence type="ECO:0000256" key="3">
    <source>
        <dbReference type="ARBA" id="ARBA00022553"/>
    </source>
</evidence>
<proteinExistence type="inferred from homology"/>
<evidence type="ECO:0000313" key="6">
    <source>
        <dbReference type="Proteomes" id="UP001604002"/>
    </source>
</evidence>
<accession>A0ABW6ZXJ5</accession>
<sequence length="105" mass="11093">MERLTFTYAGGRPATRNAKATLAGVVGSGNLEVLVEPVAQDGAMTIEVTTAAVGFGRIWQAVMDDFFARHRLGDLRISINDVGATPAVVSLRLDQAIETYLGGGQ</sequence>
<evidence type="ECO:0000256" key="4">
    <source>
        <dbReference type="NCBIfam" id="TIGR03130"/>
    </source>
</evidence>
<organism evidence="5 6">
    <name type="scientific">Xanthobacter oligotrophicus</name>
    <dbReference type="NCBI Taxonomy" id="2607286"/>
    <lineage>
        <taxon>Bacteria</taxon>
        <taxon>Pseudomonadati</taxon>
        <taxon>Pseudomonadota</taxon>
        <taxon>Alphaproteobacteria</taxon>
        <taxon>Hyphomicrobiales</taxon>
        <taxon>Xanthobacteraceae</taxon>
        <taxon>Xanthobacter</taxon>
    </lineage>
</organism>
<comment type="subcellular location">
    <subcellularLocation>
        <location evidence="1">Cytoplasm</location>
    </subcellularLocation>
</comment>
<dbReference type="NCBIfam" id="TIGR03130">
    <property type="entry name" value="malonate_delta"/>
    <property type="match status" value="1"/>
</dbReference>
<evidence type="ECO:0000313" key="5">
    <source>
        <dbReference type="EMBL" id="MFG1372512.1"/>
    </source>
</evidence>
<reference evidence="5 6" key="1">
    <citation type="submission" date="2024-02" db="EMBL/GenBank/DDBJ databases">
        <title>Expansion and revision of Xanthobacter and proposal of Roseixanthobacter gen. nov.</title>
        <authorList>
            <person name="Soltysiak M.P.M."/>
            <person name="Jalihal A."/>
            <person name="Ory A."/>
            <person name="Chrisophersen C."/>
            <person name="Lee A.D."/>
            <person name="Boulton J."/>
            <person name="Springer M."/>
        </authorList>
    </citation>
    <scope>NUCLEOTIDE SEQUENCE [LARGE SCALE GENOMIC DNA]</scope>
    <source>
        <strain evidence="5 6">23A</strain>
    </source>
</reference>
<evidence type="ECO:0000256" key="2">
    <source>
        <dbReference type="ARBA" id="ARBA00022490"/>
    </source>
</evidence>
<name>A0ABW6ZXJ5_9HYPH</name>
<keyword evidence="6" id="KW-1185">Reference proteome</keyword>
<comment type="caution">
    <text evidence="5">The sequence shown here is derived from an EMBL/GenBank/DDBJ whole genome shotgun (WGS) entry which is preliminary data.</text>
</comment>
<dbReference type="RefSeq" id="WP_393992397.1">
    <property type="nucleotide sequence ID" value="NZ_JBAFVH010000005.1"/>
</dbReference>
<gene>
    <name evidence="5" type="primary">mdcC</name>
    <name evidence="5" type="ORF">V5F32_10090</name>
</gene>
<keyword evidence="3" id="KW-0597">Phosphoprotein</keyword>
<dbReference type="InterPro" id="IPR023439">
    <property type="entry name" value="Mal_deCO2ase/Cit_lyase_ACP"/>
</dbReference>
<dbReference type="EMBL" id="JBAFVH010000005">
    <property type="protein sequence ID" value="MFG1372512.1"/>
    <property type="molecule type" value="Genomic_DNA"/>
</dbReference>
<dbReference type="Proteomes" id="UP001604002">
    <property type="component" value="Unassembled WGS sequence"/>
</dbReference>
<evidence type="ECO:0000256" key="1">
    <source>
        <dbReference type="ARBA" id="ARBA00004496"/>
    </source>
</evidence>
<keyword evidence="2" id="KW-0963">Cytoplasm</keyword>
<dbReference type="InterPro" id="IPR009662">
    <property type="entry name" value="Malonate_deCO2ase_dsu"/>
</dbReference>